<dbReference type="OrthoDB" id="9805821at2"/>
<evidence type="ECO:0000256" key="3">
    <source>
        <dbReference type="ARBA" id="ARBA00012663"/>
    </source>
</evidence>
<dbReference type="EMBL" id="BJNG01000011">
    <property type="protein sequence ID" value="GEC18811.1"/>
    <property type="molecule type" value="Genomic_DNA"/>
</dbReference>
<dbReference type="Gene3D" id="3.20.20.300">
    <property type="entry name" value="Glycoside hydrolase, family 3, N-terminal domain"/>
    <property type="match status" value="1"/>
</dbReference>
<dbReference type="InterPro" id="IPR050226">
    <property type="entry name" value="NagZ_Beta-hexosaminidase"/>
</dbReference>
<accession>A0A4Y3WKP5</accession>
<dbReference type="InterPro" id="IPR001764">
    <property type="entry name" value="Glyco_hydro_3_N"/>
</dbReference>
<dbReference type="InterPro" id="IPR017853">
    <property type="entry name" value="GH"/>
</dbReference>
<comment type="similarity">
    <text evidence="2">Belongs to the glycosyl hydrolase 3 family.</text>
</comment>
<gene>
    <name evidence="9" type="ORF">PHY01_10940</name>
</gene>
<dbReference type="GO" id="GO:0005975">
    <property type="term" value="P:carbohydrate metabolic process"/>
    <property type="evidence" value="ECO:0007669"/>
    <property type="project" value="InterPro"/>
</dbReference>
<keyword evidence="7" id="KW-1133">Transmembrane helix</keyword>
<protein>
    <recommendedName>
        <fullName evidence="3">beta-N-acetylhexosaminidase</fullName>
        <ecNumber evidence="3">3.2.1.52</ecNumber>
    </recommendedName>
</protein>
<evidence type="ECO:0000256" key="7">
    <source>
        <dbReference type="SAM" id="Phobius"/>
    </source>
</evidence>
<dbReference type="Proteomes" id="UP000320338">
    <property type="component" value="Unassembled WGS sequence"/>
</dbReference>
<evidence type="ECO:0000256" key="2">
    <source>
        <dbReference type="ARBA" id="ARBA00005336"/>
    </source>
</evidence>
<evidence type="ECO:0000256" key="4">
    <source>
        <dbReference type="ARBA" id="ARBA00022801"/>
    </source>
</evidence>
<evidence type="ECO:0000313" key="10">
    <source>
        <dbReference type="Proteomes" id="UP000320338"/>
    </source>
</evidence>
<sequence>MTRPHVPAHHTSVRLRARAHPARRRPAGPWLVGIAAGVVAAAAAFLVPAVPTPVQPLSAPAPLAPAPVDDRLPECVDVVAALGPRAQLAQRLMVGVDAADPAAAAETVHASQVGGVFLPGNATALLQDQSLRALQAGARIPVTVAVDDEGGRVQRIDELDGDLPSAREMSGLTPDEVRALAAERGRQLAARGVTMDIAPVVDLGGQGANEVIGDRSFGTDPDDVTRYALAFAQGLQDAGVEPVVKHFPGHGRADGDSHAGRVTTPPLDELRAADLRPYADLVGPGAPLTEGPRPAAVMVGHLDVPGLTDDLPSSLTPAVYALLRDEYGFDGVVYTDDLGAMKAVTGEYELPEAVLTALAAGSDVALWSSGGDPAPILDALEPALADGTLDATEHTAAVTRVLRAKSACG</sequence>
<comment type="caution">
    <text evidence="9">The sequence shown here is derived from an EMBL/GenBank/DDBJ whole genome shotgun (WGS) entry which is preliminary data.</text>
</comment>
<dbReference type="AlphaFoldDB" id="A0A4Y3WKP5"/>
<name>A0A4Y3WKP5_9PSEU</name>
<evidence type="ECO:0000313" key="9">
    <source>
        <dbReference type="EMBL" id="GEC18811.1"/>
    </source>
</evidence>
<keyword evidence="7" id="KW-0472">Membrane</keyword>
<feature type="transmembrane region" description="Helical" evidence="7">
    <location>
        <begin position="30"/>
        <end position="50"/>
    </location>
</feature>
<organism evidence="9 10">
    <name type="scientific">Pseudonocardia hydrocarbonoxydans</name>
    <dbReference type="NCBI Taxonomy" id="76726"/>
    <lineage>
        <taxon>Bacteria</taxon>
        <taxon>Bacillati</taxon>
        <taxon>Actinomycetota</taxon>
        <taxon>Actinomycetes</taxon>
        <taxon>Pseudonocardiales</taxon>
        <taxon>Pseudonocardiaceae</taxon>
        <taxon>Pseudonocardia</taxon>
    </lineage>
</organism>
<keyword evidence="4" id="KW-0378">Hydrolase</keyword>
<feature type="domain" description="Glycoside hydrolase family 3 N-terminal" evidence="8">
    <location>
        <begin position="89"/>
        <end position="403"/>
    </location>
</feature>
<keyword evidence="5" id="KW-0326">Glycosidase</keyword>
<evidence type="ECO:0000256" key="6">
    <source>
        <dbReference type="SAM" id="MobiDB-lite"/>
    </source>
</evidence>
<dbReference type="SUPFAM" id="SSF51445">
    <property type="entry name" value="(Trans)glycosidases"/>
    <property type="match status" value="1"/>
</dbReference>
<evidence type="ECO:0000256" key="1">
    <source>
        <dbReference type="ARBA" id="ARBA00001231"/>
    </source>
</evidence>
<proteinExistence type="inferred from homology"/>
<keyword evidence="10" id="KW-1185">Reference proteome</keyword>
<dbReference type="Pfam" id="PF00933">
    <property type="entry name" value="Glyco_hydro_3"/>
    <property type="match status" value="1"/>
</dbReference>
<dbReference type="PANTHER" id="PTHR30480:SF13">
    <property type="entry name" value="BETA-HEXOSAMINIDASE"/>
    <property type="match status" value="1"/>
</dbReference>
<evidence type="ECO:0000259" key="8">
    <source>
        <dbReference type="Pfam" id="PF00933"/>
    </source>
</evidence>
<reference evidence="9 10" key="1">
    <citation type="submission" date="2019-06" db="EMBL/GenBank/DDBJ databases">
        <title>Whole genome shotgun sequence of Pseudonocardia hydrocarbonoxydans NBRC 14498.</title>
        <authorList>
            <person name="Hosoyama A."/>
            <person name="Uohara A."/>
            <person name="Ohji S."/>
            <person name="Ichikawa N."/>
        </authorList>
    </citation>
    <scope>NUCLEOTIDE SEQUENCE [LARGE SCALE GENOMIC DNA]</scope>
    <source>
        <strain evidence="9 10">NBRC 14498</strain>
    </source>
</reference>
<dbReference type="InterPro" id="IPR036962">
    <property type="entry name" value="Glyco_hydro_3_N_sf"/>
</dbReference>
<dbReference type="GO" id="GO:0004563">
    <property type="term" value="F:beta-N-acetylhexosaminidase activity"/>
    <property type="evidence" value="ECO:0007669"/>
    <property type="project" value="UniProtKB-EC"/>
</dbReference>
<dbReference type="EC" id="3.2.1.52" evidence="3"/>
<comment type="catalytic activity">
    <reaction evidence="1">
        <text>Hydrolysis of terminal non-reducing N-acetyl-D-hexosamine residues in N-acetyl-beta-D-hexosaminides.</text>
        <dbReference type="EC" id="3.2.1.52"/>
    </reaction>
</comment>
<dbReference type="GO" id="GO:0009254">
    <property type="term" value="P:peptidoglycan turnover"/>
    <property type="evidence" value="ECO:0007669"/>
    <property type="project" value="TreeGrafter"/>
</dbReference>
<dbReference type="PANTHER" id="PTHR30480">
    <property type="entry name" value="BETA-HEXOSAMINIDASE-RELATED"/>
    <property type="match status" value="1"/>
</dbReference>
<dbReference type="RefSeq" id="WP_141277431.1">
    <property type="nucleotide sequence ID" value="NZ_BAAARZ010000011.1"/>
</dbReference>
<feature type="region of interest" description="Disordered" evidence="6">
    <location>
        <begin position="1"/>
        <end position="21"/>
    </location>
</feature>
<keyword evidence="7" id="KW-0812">Transmembrane</keyword>
<evidence type="ECO:0000256" key="5">
    <source>
        <dbReference type="ARBA" id="ARBA00023295"/>
    </source>
</evidence>